<protein>
    <recommendedName>
        <fullName evidence="6">Extracellular membrane protein CFEM domain-containing protein</fullName>
    </recommendedName>
</protein>
<proteinExistence type="predicted"/>
<evidence type="ECO:0000256" key="2">
    <source>
        <dbReference type="SAM" id="Phobius"/>
    </source>
</evidence>
<keyword evidence="2" id="KW-0472">Membrane</keyword>
<feature type="transmembrane region" description="Helical" evidence="2">
    <location>
        <begin position="166"/>
        <end position="187"/>
    </location>
</feature>
<keyword evidence="5" id="KW-1185">Reference proteome</keyword>
<feature type="compositionally biased region" description="Low complexity" evidence="1">
    <location>
        <begin position="124"/>
        <end position="143"/>
    </location>
</feature>
<dbReference type="Proteomes" id="UP000241818">
    <property type="component" value="Unassembled WGS sequence"/>
</dbReference>
<keyword evidence="3" id="KW-0732">Signal</keyword>
<feature type="region of interest" description="Disordered" evidence="1">
    <location>
        <begin position="123"/>
        <end position="148"/>
    </location>
</feature>
<feature type="signal peptide" evidence="3">
    <location>
        <begin position="1"/>
        <end position="20"/>
    </location>
</feature>
<feature type="compositionally biased region" description="Polar residues" evidence="1">
    <location>
        <begin position="248"/>
        <end position="259"/>
    </location>
</feature>
<evidence type="ECO:0000256" key="1">
    <source>
        <dbReference type="SAM" id="MobiDB-lite"/>
    </source>
</evidence>
<dbReference type="InParanoid" id="A0A2T3AVY2"/>
<evidence type="ECO:0000313" key="5">
    <source>
        <dbReference type="Proteomes" id="UP000241818"/>
    </source>
</evidence>
<gene>
    <name evidence="4" type="ORF">M430DRAFT_20743</name>
</gene>
<dbReference type="RefSeq" id="XP_024718819.1">
    <property type="nucleotide sequence ID" value="XM_024864362.1"/>
</dbReference>
<keyword evidence="2" id="KW-1133">Transmembrane helix</keyword>
<dbReference type="EMBL" id="KZ679014">
    <property type="protein sequence ID" value="PSS12828.1"/>
    <property type="molecule type" value="Genomic_DNA"/>
</dbReference>
<keyword evidence="2" id="KW-0812">Transmembrane</keyword>
<feature type="region of interest" description="Disordered" evidence="1">
    <location>
        <begin position="247"/>
        <end position="266"/>
    </location>
</feature>
<name>A0A2T3AVY2_AMORE</name>
<organism evidence="4 5">
    <name type="scientific">Amorphotheca resinae ATCC 22711</name>
    <dbReference type="NCBI Taxonomy" id="857342"/>
    <lineage>
        <taxon>Eukaryota</taxon>
        <taxon>Fungi</taxon>
        <taxon>Dikarya</taxon>
        <taxon>Ascomycota</taxon>
        <taxon>Pezizomycotina</taxon>
        <taxon>Leotiomycetes</taxon>
        <taxon>Helotiales</taxon>
        <taxon>Amorphothecaceae</taxon>
        <taxon>Amorphotheca</taxon>
    </lineage>
</organism>
<evidence type="ECO:0000313" key="4">
    <source>
        <dbReference type="EMBL" id="PSS12828.1"/>
    </source>
</evidence>
<feature type="chain" id="PRO_5015662233" description="Extracellular membrane protein CFEM domain-containing protein" evidence="3">
    <location>
        <begin position="21"/>
        <end position="266"/>
    </location>
</feature>
<dbReference type="OrthoDB" id="5426355at2759"/>
<sequence length="266" mass="27883">MRFFSTFFLLSSSLLPLASAVSQTGPAAAVASPDGLIVPFSTKLPACASLCGKLFDVQGACTPPNIAAVSQSCFCTDGRLTPFLQPGTAGVSSVCGPESCQDATSLGEIQSWYEGYCNEKSPNPTTTSSSTTSGAPTATGTGSDSQGTHVAHSGGGYTWVGAHYRWIIMIIVVGVGLILIWIAAILIRRRYIRKKEKEIEMRPPVAWGPHQMQGMTGGYGDGIMDMNHIGPVGPVVDESKIIVADVAPTNSNSDQSSGSGLRKHRS</sequence>
<reference evidence="4 5" key="1">
    <citation type="journal article" date="2018" name="New Phytol.">
        <title>Comparative genomics and transcriptomics depict ericoid mycorrhizal fungi as versatile saprotrophs and plant mutualists.</title>
        <authorList>
            <person name="Martino E."/>
            <person name="Morin E."/>
            <person name="Grelet G.A."/>
            <person name="Kuo A."/>
            <person name="Kohler A."/>
            <person name="Daghino S."/>
            <person name="Barry K.W."/>
            <person name="Cichocki N."/>
            <person name="Clum A."/>
            <person name="Dockter R.B."/>
            <person name="Hainaut M."/>
            <person name="Kuo R.C."/>
            <person name="LaButti K."/>
            <person name="Lindahl B.D."/>
            <person name="Lindquist E.A."/>
            <person name="Lipzen A."/>
            <person name="Khouja H.R."/>
            <person name="Magnuson J."/>
            <person name="Murat C."/>
            <person name="Ohm R.A."/>
            <person name="Singer S.W."/>
            <person name="Spatafora J.W."/>
            <person name="Wang M."/>
            <person name="Veneault-Fourrey C."/>
            <person name="Henrissat B."/>
            <person name="Grigoriev I.V."/>
            <person name="Martin F.M."/>
            <person name="Perotto S."/>
        </authorList>
    </citation>
    <scope>NUCLEOTIDE SEQUENCE [LARGE SCALE GENOMIC DNA]</scope>
    <source>
        <strain evidence="4 5">ATCC 22711</strain>
    </source>
</reference>
<dbReference type="GeneID" id="36572443"/>
<evidence type="ECO:0000256" key="3">
    <source>
        <dbReference type="SAM" id="SignalP"/>
    </source>
</evidence>
<evidence type="ECO:0008006" key="6">
    <source>
        <dbReference type="Google" id="ProtNLM"/>
    </source>
</evidence>
<accession>A0A2T3AVY2</accession>
<dbReference type="AlphaFoldDB" id="A0A2T3AVY2"/>